<dbReference type="SUPFAM" id="SSF48264">
    <property type="entry name" value="Cytochrome P450"/>
    <property type="match status" value="1"/>
</dbReference>
<dbReference type="Pfam" id="PF00067">
    <property type="entry name" value="p450"/>
    <property type="match status" value="1"/>
</dbReference>
<dbReference type="PANTHER" id="PTHR46300">
    <property type="entry name" value="P450, PUTATIVE (EUROFUNG)-RELATED-RELATED"/>
    <property type="match status" value="1"/>
</dbReference>
<dbReference type="PROSITE" id="PS00086">
    <property type="entry name" value="CYTOCHROME_P450"/>
    <property type="match status" value="1"/>
</dbReference>
<organism evidence="8 9">
    <name type="scientific">Pseudallescheria apiosperma</name>
    <name type="common">Scedosporium apiospermum</name>
    <dbReference type="NCBI Taxonomy" id="563466"/>
    <lineage>
        <taxon>Eukaryota</taxon>
        <taxon>Fungi</taxon>
        <taxon>Dikarya</taxon>
        <taxon>Ascomycota</taxon>
        <taxon>Pezizomycotina</taxon>
        <taxon>Sordariomycetes</taxon>
        <taxon>Hypocreomycetidae</taxon>
        <taxon>Microascales</taxon>
        <taxon>Microascaceae</taxon>
        <taxon>Scedosporium</taxon>
    </lineage>
</organism>
<sequence>MGWGATLTFLPFGPQWRLHRRLLQTNLSPSRVRQWQKLQTQESRRAAMSILVDESTWRPALKRLSVAVVLMVSYGIQVDSDDDEYLKIANDAIHVTGNGGLPAGSIVDIFPFARHLPNWLVRDWPLKFAREWGWAIRRLHDVPFAAVQAEVDIGIIRDSFAHDLLAESRSNEKHGLNLSFTLDDIKGASGAIFIAGADTTWATLVVFMLCMVLYPEVQEKAHAQLDSVLGTDRLPDFADRPLLPYIDLILQEMGTSRAVRVSELLNGTLGRDNNNPVISSTVFANAHAMSRDERIYKDPESFNPDRYDPSSHGAPGEPRPVGHFGFGRRSCVGQFLADNTCWIAIATILSAFKIDKRCDEHGVTVEPTIKFTNGGTWLRS</sequence>
<dbReference type="GO" id="GO:0005506">
    <property type="term" value="F:iron ion binding"/>
    <property type="evidence" value="ECO:0007669"/>
    <property type="project" value="InterPro"/>
</dbReference>
<reference evidence="8 9" key="1">
    <citation type="journal article" date="2014" name="Genome Announc.">
        <title>Draft genome sequence of the pathogenic fungus Scedosporium apiospermum.</title>
        <authorList>
            <person name="Vandeputte P."/>
            <person name="Ghamrawi S."/>
            <person name="Rechenmann M."/>
            <person name="Iltis A."/>
            <person name="Giraud S."/>
            <person name="Fleury M."/>
            <person name="Thornton C."/>
            <person name="Delhaes L."/>
            <person name="Meyer W."/>
            <person name="Papon N."/>
            <person name="Bouchara J.P."/>
        </authorList>
    </citation>
    <scope>NUCLEOTIDE SEQUENCE [LARGE SCALE GENOMIC DNA]</scope>
    <source>
        <strain evidence="8 9">IHEM 14462</strain>
    </source>
</reference>
<keyword evidence="9" id="KW-1185">Reference proteome</keyword>
<keyword evidence="4 5" id="KW-0408">Iron</keyword>
<evidence type="ECO:0000256" key="2">
    <source>
        <dbReference type="ARBA" id="ARBA00022723"/>
    </source>
</evidence>
<evidence type="ECO:0000256" key="5">
    <source>
        <dbReference type="PIRSR" id="PIRSR602401-1"/>
    </source>
</evidence>
<dbReference type="PRINTS" id="PR00463">
    <property type="entry name" value="EP450I"/>
</dbReference>
<dbReference type="HOGENOM" id="CLU_001570_2_0_1"/>
<keyword evidence="6" id="KW-0503">Monooxygenase</keyword>
<dbReference type="Proteomes" id="UP000028545">
    <property type="component" value="Unassembled WGS sequence"/>
</dbReference>
<evidence type="ECO:0000256" key="7">
    <source>
        <dbReference type="SAM" id="MobiDB-lite"/>
    </source>
</evidence>
<dbReference type="RefSeq" id="XP_016640991.1">
    <property type="nucleotide sequence ID" value="XM_016789164.1"/>
</dbReference>
<dbReference type="OMA" id="ANDAMYA"/>
<dbReference type="GeneID" id="27726347"/>
<dbReference type="GO" id="GO:0016705">
    <property type="term" value="F:oxidoreductase activity, acting on paired donors, with incorporation or reduction of molecular oxygen"/>
    <property type="evidence" value="ECO:0007669"/>
    <property type="project" value="InterPro"/>
</dbReference>
<dbReference type="InterPro" id="IPR001128">
    <property type="entry name" value="Cyt_P450"/>
</dbReference>
<evidence type="ECO:0000313" key="9">
    <source>
        <dbReference type="Proteomes" id="UP000028545"/>
    </source>
</evidence>
<dbReference type="AlphaFoldDB" id="A0A084G1I0"/>
<dbReference type="KEGG" id="sapo:SAPIO_CDS7275"/>
<evidence type="ECO:0000256" key="4">
    <source>
        <dbReference type="ARBA" id="ARBA00023004"/>
    </source>
</evidence>
<dbReference type="Gene3D" id="1.10.630.10">
    <property type="entry name" value="Cytochrome P450"/>
    <property type="match status" value="1"/>
</dbReference>
<dbReference type="InterPro" id="IPR017972">
    <property type="entry name" value="Cyt_P450_CS"/>
</dbReference>
<feature type="region of interest" description="Disordered" evidence="7">
    <location>
        <begin position="294"/>
        <end position="320"/>
    </location>
</feature>
<feature type="binding site" description="axial binding residue" evidence="5">
    <location>
        <position position="331"/>
    </location>
    <ligand>
        <name>heme</name>
        <dbReference type="ChEBI" id="CHEBI:30413"/>
    </ligand>
    <ligandPart>
        <name>Fe</name>
        <dbReference type="ChEBI" id="CHEBI:18248"/>
    </ligandPart>
</feature>
<proteinExistence type="inferred from homology"/>
<evidence type="ECO:0008006" key="10">
    <source>
        <dbReference type="Google" id="ProtNLM"/>
    </source>
</evidence>
<evidence type="ECO:0000256" key="1">
    <source>
        <dbReference type="ARBA" id="ARBA00010617"/>
    </source>
</evidence>
<comment type="caution">
    <text evidence="8">The sequence shown here is derived from an EMBL/GenBank/DDBJ whole genome shotgun (WGS) entry which is preliminary data.</text>
</comment>
<dbReference type="InterPro" id="IPR050364">
    <property type="entry name" value="Cytochrome_P450_fung"/>
</dbReference>
<dbReference type="PANTHER" id="PTHR46300:SF5">
    <property type="entry name" value="CYTOCHROME P450"/>
    <property type="match status" value="1"/>
</dbReference>
<accession>A0A084G1I0</accession>
<keyword evidence="2 5" id="KW-0479">Metal-binding</keyword>
<dbReference type="OrthoDB" id="1103324at2759"/>
<keyword evidence="5 6" id="KW-0349">Heme</keyword>
<dbReference type="InterPro" id="IPR002401">
    <property type="entry name" value="Cyt_P450_E_grp-I"/>
</dbReference>
<keyword evidence="3 6" id="KW-0560">Oxidoreductase</keyword>
<dbReference type="EMBL" id="JOWA01000110">
    <property type="protein sequence ID" value="KEZ41192.1"/>
    <property type="molecule type" value="Genomic_DNA"/>
</dbReference>
<feature type="compositionally biased region" description="Basic and acidic residues" evidence="7">
    <location>
        <begin position="294"/>
        <end position="309"/>
    </location>
</feature>
<protein>
    <recommendedName>
        <fullName evidence="10">Cytochrome P450</fullName>
    </recommendedName>
</protein>
<evidence type="ECO:0000256" key="3">
    <source>
        <dbReference type="ARBA" id="ARBA00023002"/>
    </source>
</evidence>
<evidence type="ECO:0000313" key="8">
    <source>
        <dbReference type="EMBL" id="KEZ41192.1"/>
    </source>
</evidence>
<gene>
    <name evidence="8" type="ORF">SAPIO_CDS7275</name>
</gene>
<name>A0A084G1I0_PSEDA</name>
<comment type="cofactor">
    <cofactor evidence="5">
        <name>heme</name>
        <dbReference type="ChEBI" id="CHEBI:30413"/>
    </cofactor>
</comment>
<comment type="similarity">
    <text evidence="1 6">Belongs to the cytochrome P450 family.</text>
</comment>
<dbReference type="VEuPathDB" id="FungiDB:SAPIO_CDS7275"/>
<dbReference type="GO" id="GO:0020037">
    <property type="term" value="F:heme binding"/>
    <property type="evidence" value="ECO:0007669"/>
    <property type="project" value="InterPro"/>
</dbReference>
<dbReference type="GO" id="GO:0004497">
    <property type="term" value="F:monooxygenase activity"/>
    <property type="evidence" value="ECO:0007669"/>
    <property type="project" value="UniProtKB-KW"/>
</dbReference>
<dbReference type="InterPro" id="IPR036396">
    <property type="entry name" value="Cyt_P450_sf"/>
</dbReference>
<evidence type="ECO:0000256" key="6">
    <source>
        <dbReference type="RuleBase" id="RU000461"/>
    </source>
</evidence>